<dbReference type="Proteomes" id="UP001430356">
    <property type="component" value="Unassembled WGS sequence"/>
</dbReference>
<dbReference type="EMBL" id="JAECZO010000007">
    <property type="protein sequence ID" value="KAK7200611.1"/>
    <property type="molecule type" value="Genomic_DNA"/>
</dbReference>
<dbReference type="AlphaFoldDB" id="A0AAW0F451"/>
<dbReference type="Gene3D" id="3.80.10.10">
    <property type="entry name" value="Ribonuclease Inhibitor"/>
    <property type="match status" value="1"/>
</dbReference>
<evidence type="ECO:0000313" key="1">
    <source>
        <dbReference type="EMBL" id="KAK7200611.1"/>
    </source>
</evidence>
<accession>A0AAW0F451</accession>
<protein>
    <submittedName>
        <fullName evidence="1">Uncharacterized protein</fullName>
    </submittedName>
</protein>
<comment type="caution">
    <text evidence="1">The sequence shown here is derived from an EMBL/GenBank/DDBJ whole genome shotgun (WGS) entry which is preliminary data.</text>
</comment>
<sequence length="430" mass="46281">MNAHGNEAVAECIAANHPSGVVWAWCAASPAFFSAAIRASARVVRTAAGERAHYLPRHSDSEGCVCAVRVDRAGIVLNDFTRRVPAWLVTWHVKLLYRLFGADRVAVHITDPDSLVVGALLSSWEGTSITVAALTSRHRLGACVSAHRRRTGATFSALGGLRRLVLLPSQCETGSIAVAEHAPLLRRLTASACRVESLAPLGRLCHLHELDLAQTLIRDGELRILAALPRLATLTVSSCPHLSTLEPLAKAAALRVLRAAECERLVRVAALGTVATLQSVDLSGSVLLPAEFASFLSGPALRLRLGVFEHMRWPRDDPPLLQAAPVLSTATHLRLCYCVLPNLRWLCGARSVEQLFLDHTKVTAADVATLVPHMPFLSALSLSHCERLNTNLDFTHSMSLLASITISRSSLPAVFPELAALQLAMTVTVV</sequence>
<organism evidence="1 2">
    <name type="scientific">Novymonas esmeraldas</name>
    <dbReference type="NCBI Taxonomy" id="1808958"/>
    <lineage>
        <taxon>Eukaryota</taxon>
        <taxon>Discoba</taxon>
        <taxon>Euglenozoa</taxon>
        <taxon>Kinetoplastea</taxon>
        <taxon>Metakinetoplastina</taxon>
        <taxon>Trypanosomatida</taxon>
        <taxon>Trypanosomatidae</taxon>
        <taxon>Novymonas</taxon>
    </lineage>
</organism>
<name>A0AAW0F451_9TRYP</name>
<proteinExistence type="predicted"/>
<dbReference type="InterPro" id="IPR032675">
    <property type="entry name" value="LRR_dom_sf"/>
</dbReference>
<reference evidence="1 2" key="1">
    <citation type="journal article" date="2021" name="MBio">
        <title>A New Model Trypanosomatid, Novymonas esmeraldas: Genomic Perception of Its 'Candidatus Pandoraea novymonadis' Endosymbiont.</title>
        <authorList>
            <person name="Zakharova A."/>
            <person name="Saura A."/>
            <person name="Butenko A."/>
            <person name="Podesvova L."/>
            <person name="Warmusova S."/>
            <person name="Kostygov A.Y."/>
            <person name="Nenarokova A."/>
            <person name="Lukes J."/>
            <person name="Opperdoes F.R."/>
            <person name="Yurchenko V."/>
        </authorList>
    </citation>
    <scope>NUCLEOTIDE SEQUENCE [LARGE SCALE GENOMIC DNA]</scope>
    <source>
        <strain evidence="1 2">E262AT.01</strain>
    </source>
</reference>
<evidence type="ECO:0000313" key="2">
    <source>
        <dbReference type="Proteomes" id="UP001430356"/>
    </source>
</evidence>
<keyword evidence="2" id="KW-1185">Reference proteome</keyword>
<dbReference type="SUPFAM" id="SSF52047">
    <property type="entry name" value="RNI-like"/>
    <property type="match status" value="1"/>
</dbReference>
<gene>
    <name evidence="1" type="ORF">NESM_000117200</name>
</gene>